<dbReference type="RefSeq" id="WP_158977461.1">
    <property type="nucleotide sequence ID" value="NZ_WSFO01000002.1"/>
</dbReference>
<evidence type="ECO:0000313" key="2">
    <source>
        <dbReference type="EMBL" id="KAE9631614.1"/>
    </source>
</evidence>
<dbReference type="AlphaFoldDB" id="A0A6A4RJR2"/>
<sequence>MTATDQIPTNTSGTAPARGLYAMAEALPLVLTFRPNWQLRSLVLRVLGAAMVLSSTGIWLMPGAAYDPEMALIKIGVSIFFLFAGIALMMINDPDSHPDAYFDPIRRELRVLQRSNKGRPRTVLRRGYDSLGSVRFKDRSVELFEIDGSLLIRLPINVGTTRQLLRDQLSGVVPILS</sequence>
<reference evidence="2 3" key="1">
    <citation type="submission" date="2019-12" db="EMBL/GenBank/DDBJ databases">
        <authorList>
            <person name="Zhang Y.-J."/>
        </authorList>
    </citation>
    <scope>NUCLEOTIDE SEQUENCE [LARGE SCALE GENOMIC DNA]</scope>
    <source>
        <strain evidence="2 3">H18S-6</strain>
    </source>
</reference>
<dbReference type="Proteomes" id="UP000441586">
    <property type="component" value="Unassembled WGS sequence"/>
</dbReference>
<organism evidence="2 3">
    <name type="scientific">Parasedimentitalea maritima</name>
    <dbReference type="NCBI Taxonomy" id="2578117"/>
    <lineage>
        <taxon>Bacteria</taxon>
        <taxon>Pseudomonadati</taxon>
        <taxon>Pseudomonadota</taxon>
        <taxon>Alphaproteobacteria</taxon>
        <taxon>Rhodobacterales</taxon>
        <taxon>Paracoccaceae</taxon>
        <taxon>Parasedimentitalea</taxon>
    </lineage>
</organism>
<feature type="transmembrane region" description="Helical" evidence="1">
    <location>
        <begin position="42"/>
        <end position="65"/>
    </location>
</feature>
<evidence type="ECO:0000313" key="3">
    <source>
        <dbReference type="Proteomes" id="UP000441586"/>
    </source>
</evidence>
<keyword evidence="1" id="KW-1133">Transmembrane helix</keyword>
<evidence type="ECO:0000256" key="1">
    <source>
        <dbReference type="SAM" id="Phobius"/>
    </source>
</evidence>
<keyword evidence="1" id="KW-0812">Transmembrane</keyword>
<keyword evidence="1" id="KW-0472">Membrane</keyword>
<dbReference type="EMBL" id="WSFO01000002">
    <property type="protein sequence ID" value="KAE9631614.1"/>
    <property type="molecule type" value="Genomic_DNA"/>
</dbReference>
<protein>
    <submittedName>
        <fullName evidence="2">Uncharacterized protein</fullName>
    </submittedName>
</protein>
<name>A0A6A4RJR2_9RHOB</name>
<proteinExistence type="predicted"/>
<comment type="caution">
    <text evidence="2">The sequence shown here is derived from an EMBL/GenBank/DDBJ whole genome shotgun (WGS) entry which is preliminary data.</text>
</comment>
<accession>A0A6A4RJR2</accession>
<gene>
    <name evidence="2" type="ORF">GP644_04665</name>
</gene>
<feature type="transmembrane region" description="Helical" evidence="1">
    <location>
        <begin position="71"/>
        <end position="91"/>
    </location>
</feature>